<dbReference type="KEGG" id="clus:A9F13_01g05203"/>
<dbReference type="PROSITE" id="PS52001">
    <property type="entry name" value="AD"/>
    <property type="match status" value="1"/>
</dbReference>
<proteinExistence type="predicted"/>
<name>A0AA91Q548_CLALS</name>
<dbReference type="PIRSF" id="PIRSF007783">
    <property type="entry name" value="UCP007783_YHR121w"/>
    <property type="match status" value="1"/>
</dbReference>
<dbReference type="EMBL" id="LYUB02000001">
    <property type="protein sequence ID" value="OVF11066.1"/>
    <property type="molecule type" value="Genomic_DNA"/>
</dbReference>
<dbReference type="Proteomes" id="UP000195602">
    <property type="component" value="Unassembled WGS sequence"/>
</dbReference>
<dbReference type="Pfam" id="PF09793">
    <property type="entry name" value="AD"/>
    <property type="match status" value="1"/>
</dbReference>
<accession>A0AA91Q548</accession>
<dbReference type="InterPro" id="IPR047574">
    <property type="entry name" value="AD"/>
</dbReference>
<comment type="caution">
    <text evidence="2">The sequence shown here is derived from an EMBL/GenBank/DDBJ whole genome shotgun (WGS) entry which is preliminary data.</text>
</comment>
<dbReference type="SMART" id="SM00995">
    <property type="entry name" value="AD"/>
    <property type="match status" value="1"/>
</dbReference>
<dbReference type="InterPro" id="IPR019181">
    <property type="entry name" value="LSM12_ABD"/>
</dbReference>
<feature type="domain" description="AD" evidence="1">
    <location>
        <begin position="84"/>
        <end position="197"/>
    </location>
</feature>
<evidence type="ECO:0000259" key="1">
    <source>
        <dbReference type="PROSITE" id="PS52001"/>
    </source>
</evidence>
<evidence type="ECO:0000313" key="3">
    <source>
        <dbReference type="Proteomes" id="UP000195602"/>
    </source>
</evidence>
<reference evidence="2 3" key="1">
    <citation type="submission" date="2017-04" db="EMBL/GenBank/DDBJ databases">
        <title>Draft genome of the yeast Clavispora lusitaniae type strain CBS 6936.</title>
        <authorList>
            <person name="Durrens P."/>
            <person name="Klopp C."/>
            <person name="Biteau N."/>
            <person name="Fitton-Ouhabi V."/>
            <person name="Dementhon K."/>
            <person name="Accoceberry I."/>
            <person name="Sherman D.J."/>
            <person name="Noel T."/>
        </authorList>
    </citation>
    <scope>NUCLEOTIDE SEQUENCE [LARGE SCALE GENOMIC DNA]</scope>
    <source>
        <strain evidence="2 3">CBS 6936</strain>
    </source>
</reference>
<dbReference type="AlphaFoldDB" id="A0AA91Q548"/>
<gene>
    <name evidence="2" type="ORF">A9F13_01g05203</name>
</gene>
<dbReference type="InterPro" id="IPR039683">
    <property type="entry name" value="Lsm12-like"/>
</dbReference>
<evidence type="ECO:0000313" key="2">
    <source>
        <dbReference type="EMBL" id="OVF11066.1"/>
    </source>
</evidence>
<organism evidence="2 3">
    <name type="scientific">Clavispora lusitaniae</name>
    <name type="common">Candida lusitaniae</name>
    <dbReference type="NCBI Taxonomy" id="36911"/>
    <lineage>
        <taxon>Eukaryota</taxon>
        <taxon>Fungi</taxon>
        <taxon>Dikarya</taxon>
        <taxon>Ascomycota</taxon>
        <taxon>Saccharomycotina</taxon>
        <taxon>Pichiomycetes</taxon>
        <taxon>Metschnikowiaceae</taxon>
        <taxon>Clavispora</taxon>
    </lineage>
</organism>
<dbReference type="PANTHER" id="PTHR13542">
    <property type="entry name" value="LSM12 HOMOLOG"/>
    <property type="match status" value="1"/>
</dbReference>
<protein>
    <recommendedName>
        <fullName evidence="1">AD domain-containing protein</fullName>
    </recommendedName>
</protein>
<dbReference type="InterPro" id="IPR016521">
    <property type="entry name" value="RNA-processing_Lsm12"/>
</dbReference>
<sequence length="203" mass="22798">MDRLDQTVNLKVKITNLLDQTITASIYGFSASQDVLALKVFPANGNKSTDVYKIVNTAFIKSVQVLPPFPKKGQKLQTCNGKLTKVDINQFQSHLNKLIDKSKQMLPSAEITTEETKAPNKEPEISPLARKLFSKLTEKLGPENVQWHGNESMLLFKEIIVSKPYALNKISHSKRSQSSKHINKVKIALRDTWLEIDNAKRGG</sequence>